<evidence type="ECO:0000313" key="3">
    <source>
        <dbReference type="Proteomes" id="UP000014629"/>
    </source>
</evidence>
<dbReference type="PANTHER" id="PTHR43649">
    <property type="entry name" value="ARABINOSE-BINDING PROTEIN-RELATED"/>
    <property type="match status" value="1"/>
</dbReference>
<dbReference type="PATRIC" id="fig|1286094.4.peg.779"/>
<dbReference type="InterPro" id="IPR050490">
    <property type="entry name" value="Bact_solute-bd_prot1"/>
</dbReference>
<dbReference type="Pfam" id="PF01547">
    <property type="entry name" value="SBP_bac_1"/>
    <property type="match status" value="1"/>
</dbReference>
<feature type="region of interest" description="Disordered" evidence="1">
    <location>
        <begin position="71"/>
        <end position="94"/>
    </location>
</feature>
<proteinExistence type="predicted"/>
<organism evidence="2 3">
    <name type="scientific">Streptomyces aurantiacus JA 4570</name>
    <dbReference type="NCBI Taxonomy" id="1286094"/>
    <lineage>
        <taxon>Bacteria</taxon>
        <taxon>Bacillati</taxon>
        <taxon>Actinomycetota</taxon>
        <taxon>Actinomycetes</taxon>
        <taxon>Kitasatosporales</taxon>
        <taxon>Streptomycetaceae</taxon>
        <taxon>Streptomyces</taxon>
        <taxon>Streptomyces aurantiacus group</taxon>
    </lineage>
</organism>
<feature type="region of interest" description="Disordered" evidence="1">
    <location>
        <begin position="1"/>
        <end position="51"/>
    </location>
</feature>
<accession>S3ZRQ2</accession>
<reference evidence="2 3" key="1">
    <citation type="submission" date="2013-02" db="EMBL/GenBank/DDBJ databases">
        <title>Draft Genome Sequence of Streptomyces aurantiacus, Which Produces Setomimycin.</title>
        <authorList>
            <person name="Gruening B.A."/>
            <person name="Praeg A."/>
            <person name="Erxleben A."/>
            <person name="Guenther S."/>
            <person name="Mueller M."/>
        </authorList>
    </citation>
    <scope>NUCLEOTIDE SEQUENCE [LARGE SCALE GENOMIC DNA]</scope>
    <source>
        <strain evidence="2 3">JA 4570</strain>
    </source>
</reference>
<dbReference type="PANTHER" id="PTHR43649:SF16">
    <property type="entry name" value="SUGAR-BINDING LIPOPROTEIN"/>
    <property type="match status" value="1"/>
</dbReference>
<evidence type="ECO:0000256" key="1">
    <source>
        <dbReference type="SAM" id="MobiDB-lite"/>
    </source>
</evidence>
<gene>
    <name evidence="2" type="ORF">STRAU_0797</name>
</gene>
<dbReference type="Proteomes" id="UP000014629">
    <property type="component" value="Unassembled WGS sequence"/>
</dbReference>
<dbReference type="AlphaFoldDB" id="S3ZRQ2"/>
<protein>
    <submittedName>
        <fullName evidence="2">Putative binding protein</fullName>
    </submittedName>
</protein>
<dbReference type="Gene3D" id="3.40.190.10">
    <property type="entry name" value="Periplasmic binding protein-like II"/>
    <property type="match status" value="1"/>
</dbReference>
<dbReference type="SUPFAM" id="SSF53850">
    <property type="entry name" value="Periplasmic binding protein-like II"/>
    <property type="match status" value="1"/>
</dbReference>
<evidence type="ECO:0000313" key="2">
    <source>
        <dbReference type="EMBL" id="EPH46061.1"/>
    </source>
</evidence>
<dbReference type="EMBL" id="AOPZ01000028">
    <property type="protein sequence ID" value="EPH46061.1"/>
    <property type="molecule type" value="Genomic_DNA"/>
</dbReference>
<comment type="caution">
    <text evidence="2">The sequence shown here is derived from an EMBL/GenBank/DDBJ whole genome shotgun (WGS) entry which is preliminary data.</text>
</comment>
<keyword evidence="3" id="KW-1185">Reference proteome</keyword>
<sequence>MSKRRRTALRCGLPQLLPCPAPLTGGGAAQKGSTDEKLSSGIRRPRPRRRTATAALASALALTALAACGTSSSDDGGGGGDAADAADAGSPLDPRTKVELTIDCMPPAAEKAELKQWKEDVEAFNEKYPNVTVKGKQTDPCLEPPRFTAMLKAKSQPDVFYTYFTDLQQVLDNDGAADISAYVNDRTVPALGDMDPDVLDVMKKDGKLYGLPYSNYTMGLLINRPLFEKAGLDPDKPPTTWPQVRAAAKKISALGDGVAGFGEYSAGNNGGWHFTATAYGLGGGIVDEGGTKADFNNATGKRILDNLKAMRWDDDSMGKTQLLKWGDLQKQMASGKLGMFIAAPDDITYMVQNLGAEYADYGMAPIPGQRATLFGGNDYMIKKGVSSDKVKAAIAWINFKFLTPGKGQFDWARTKADGLPVGLPQPNFWTGATKTDDDKARATSSTMPVANFKAFTDHPVQGKPEPPKAQEIYKVLDTAMSAVLTNEDADTGKLLDTAEKQVNQILANQ</sequence>
<dbReference type="InterPro" id="IPR006059">
    <property type="entry name" value="SBP"/>
</dbReference>
<name>S3ZRQ2_9ACTN</name>